<evidence type="ECO:0000313" key="1">
    <source>
        <dbReference type="EMBL" id="KAH9752290.1"/>
    </source>
</evidence>
<proteinExistence type="predicted"/>
<comment type="caution">
    <text evidence="1">The sequence shown here is derived from an EMBL/GenBank/DDBJ whole genome shotgun (WGS) entry which is preliminary data.</text>
</comment>
<protein>
    <submittedName>
        <fullName evidence="1">Transcription factor TGAL1</fullName>
    </submittedName>
</protein>
<evidence type="ECO:0000313" key="2">
    <source>
        <dbReference type="Proteomes" id="UP000829398"/>
    </source>
</evidence>
<sequence>MINILLCLGREDSQDTPEMYCLASSMEGTTIQSNRGSNLGAFEQSVGFRLGDAVNLTGIIFLLFLSKSNGVDVDTVLNSTKASGQANTSDPLQIVTFDKSPTASNFNLSTIQVESHRLPFEKNHRSNLVSISSGNTENWGESNMADASPRTDISTDADTDEKNQRFDRGQSTAVVASDSSDRSKDKLDQKTLRRLAQNREAARKSRLRKKAYVQQLESSRLKLTQLEQELQRARQQGIFISSSGDQAHSMSGNGAMAFDVEYARWLEEQNKQINELRSAVNSHASDTELRMVVDGIMAHYDEIFRLKANAAKADVFHLLSGMWKTPAERCFMWLGGFRSSELLKLLVNQLEPLTEQQLVGIGNLQQSSQQAEDALSQGMEALQQSLAETLSSGSLGSSGSGNVANYMGQMAMAMGKLGTLEGFIRQADNLRQQTLQQMHRILTTRQSARALLAIHDYFSRLRALSSLWMARPRE</sequence>
<name>A0ACB8KD40_CITSI</name>
<dbReference type="EMBL" id="CM039174">
    <property type="protein sequence ID" value="KAH9752290.1"/>
    <property type="molecule type" value="Genomic_DNA"/>
</dbReference>
<keyword evidence="2" id="KW-1185">Reference proteome</keyword>
<organism evidence="1 2">
    <name type="scientific">Citrus sinensis</name>
    <name type="common">Sweet orange</name>
    <name type="synonym">Citrus aurantium var. sinensis</name>
    <dbReference type="NCBI Taxonomy" id="2711"/>
    <lineage>
        <taxon>Eukaryota</taxon>
        <taxon>Viridiplantae</taxon>
        <taxon>Streptophyta</taxon>
        <taxon>Embryophyta</taxon>
        <taxon>Tracheophyta</taxon>
        <taxon>Spermatophyta</taxon>
        <taxon>Magnoliopsida</taxon>
        <taxon>eudicotyledons</taxon>
        <taxon>Gunneridae</taxon>
        <taxon>Pentapetalae</taxon>
        <taxon>rosids</taxon>
        <taxon>malvids</taxon>
        <taxon>Sapindales</taxon>
        <taxon>Rutaceae</taxon>
        <taxon>Aurantioideae</taxon>
        <taxon>Citrus</taxon>
    </lineage>
</organism>
<dbReference type="Proteomes" id="UP000829398">
    <property type="component" value="Chromosome 5"/>
</dbReference>
<gene>
    <name evidence="1" type="ORF">KPL71_014641</name>
</gene>
<accession>A0ACB8KD40</accession>
<reference evidence="2" key="1">
    <citation type="journal article" date="2023" name="Hortic. Res.">
        <title>A chromosome-level phased genome enabling allele-level studies in sweet orange: a case study on citrus Huanglongbing tolerance.</title>
        <authorList>
            <person name="Wu B."/>
            <person name="Yu Q."/>
            <person name="Deng Z."/>
            <person name="Duan Y."/>
            <person name="Luo F."/>
            <person name="Gmitter F. Jr."/>
        </authorList>
    </citation>
    <scope>NUCLEOTIDE SEQUENCE [LARGE SCALE GENOMIC DNA]</scope>
    <source>
        <strain evidence="2">cv. Valencia</strain>
    </source>
</reference>